<dbReference type="EMBL" id="KZ678130">
    <property type="protein sequence ID" value="PSN72329.1"/>
    <property type="molecule type" value="Genomic_DNA"/>
</dbReference>
<name>A0A2T2P3W4_CORCC</name>
<keyword evidence="2" id="KW-1185">Reference proteome</keyword>
<protein>
    <submittedName>
        <fullName evidence="1">Uncharacterized protein</fullName>
    </submittedName>
</protein>
<reference evidence="1 2" key="1">
    <citation type="journal article" date="2018" name="Front. Microbiol.">
        <title>Genome-Wide Analysis of Corynespora cassiicola Leaf Fall Disease Putative Effectors.</title>
        <authorList>
            <person name="Lopez D."/>
            <person name="Ribeiro S."/>
            <person name="Label P."/>
            <person name="Fumanal B."/>
            <person name="Venisse J.S."/>
            <person name="Kohler A."/>
            <person name="de Oliveira R.R."/>
            <person name="Labutti K."/>
            <person name="Lipzen A."/>
            <person name="Lail K."/>
            <person name="Bauer D."/>
            <person name="Ohm R.A."/>
            <person name="Barry K.W."/>
            <person name="Spatafora J."/>
            <person name="Grigoriev I.V."/>
            <person name="Martin F.M."/>
            <person name="Pujade-Renaud V."/>
        </authorList>
    </citation>
    <scope>NUCLEOTIDE SEQUENCE [LARGE SCALE GENOMIC DNA]</scope>
    <source>
        <strain evidence="1 2">Philippines</strain>
    </source>
</reference>
<accession>A0A2T2P3W4</accession>
<organism evidence="1 2">
    <name type="scientific">Corynespora cassiicola Philippines</name>
    <dbReference type="NCBI Taxonomy" id="1448308"/>
    <lineage>
        <taxon>Eukaryota</taxon>
        <taxon>Fungi</taxon>
        <taxon>Dikarya</taxon>
        <taxon>Ascomycota</taxon>
        <taxon>Pezizomycotina</taxon>
        <taxon>Dothideomycetes</taxon>
        <taxon>Pleosporomycetidae</taxon>
        <taxon>Pleosporales</taxon>
        <taxon>Corynesporascaceae</taxon>
        <taxon>Corynespora</taxon>
    </lineage>
</organism>
<evidence type="ECO:0000313" key="1">
    <source>
        <dbReference type="EMBL" id="PSN72329.1"/>
    </source>
</evidence>
<gene>
    <name evidence="1" type="ORF">BS50DRAFT_248810</name>
</gene>
<evidence type="ECO:0000313" key="2">
    <source>
        <dbReference type="Proteomes" id="UP000240883"/>
    </source>
</evidence>
<dbReference type="AlphaFoldDB" id="A0A2T2P3W4"/>
<sequence length="157" mass="16224">MAPCLGPPSLPGRSHASSFTCLPGCGCLPSLTLKGGPLGTRLGTRAECSLHGSHSRELVPDGLGRVGFLLSCSLVPGVSRQVVGGMERRSAGGLGGVIHHPSRRSEADWAKASLTVQSLLATQSGPSSRKLCNGGYAVMARDDQRRFAFSTGTPVNL</sequence>
<proteinExistence type="predicted"/>
<dbReference type="Proteomes" id="UP000240883">
    <property type="component" value="Unassembled WGS sequence"/>
</dbReference>